<sequence length="110" mass="12700">MKKETSKPNLCSRSLGWKTSSIIWCLFLCCVLPLFELLLPSNFFDQMFLKLLDFFPEFINSYSFINTPASGLLTNREQRMKNPEEIHVFGKRGGASGTRNPEQIYQINQS</sequence>
<gene>
    <name evidence="2" type="ORF">GOODEAATRI_033856</name>
</gene>
<dbReference type="EMBL" id="JAHRIO010017556">
    <property type="protein sequence ID" value="MEQ2163773.1"/>
    <property type="molecule type" value="Genomic_DNA"/>
</dbReference>
<keyword evidence="1" id="KW-0812">Transmembrane</keyword>
<organism evidence="2 3">
    <name type="scientific">Goodea atripinnis</name>
    <dbReference type="NCBI Taxonomy" id="208336"/>
    <lineage>
        <taxon>Eukaryota</taxon>
        <taxon>Metazoa</taxon>
        <taxon>Chordata</taxon>
        <taxon>Craniata</taxon>
        <taxon>Vertebrata</taxon>
        <taxon>Euteleostomi</taxon>
        <taxon>Actinopterygii</taxon>
        <taxon>Neopterygii</taxon>
        <taxon>Teleostei</taxon>
        <taxon>Neoteleostei</taxon>
        <taxon>Acanthomorphata</taxon>
        <taxon>Ovalentaria</taxon>
        <taxon>Atherinomorphae</taxon>
        <taxon>Cyprinodontiformes</taxon>
        <taxon>Goodeidae</taxon>
        <taxon>Goodea</taxon>
    </lineage>
</organism>
<dbReference type="Proteomes" id="UP001476798">
    <property type="component" value="Unassembled WGS sequence"/>
</dbReference>
<feature type="transmembrane region" description="Helical" evidence="1">
    <location>
        <begin position="21"/>
        <end position="39"/>
    </location>
</feature>
<accession>A0ABV0MXB7</accession>
<keyword evidence="3" id="KW-1185">Reference proteome</keyword>
<evidence type="ECO:0000313" key="3">
    <source>
        <dbReference type="Proteomes" id="UP001476798"/>
    </source>
</evidence>
<keyword evidence="1" id="KW-0472">Membrane</keyword>
<keyword evidence="1" id="KW-1133">Transmembrane helix</keyword>
<evidence type="ECO:0000256" key="1">
    <source>
        <dbReference type="SAM" id="Phobius"/>
    </source>
</evidence>
<name>A0ABV0MXB7_9TELE</name>
<protein>
    <submittedName>
        <fullName evidence="2">Uncharacterized protein</fullName>
    </submittedName>
</protein>
<reference evidence="2 3" key="1">
    <citation type="submission" date="2021-06" db="EMBL/GenBank/DDBJ databases">
        <authorList>
            <person name="Palmer J.M."/>
        </authorList>
    </citation>
    <scope>NUCLEOTIDE SEQUENCE [LARGE SCALE GENOMIC DNA]</scope>
    <source>
        <strain evidence="2 3">GA_2019</strain>
        <tissue evidence="2">Muscle</tissue>
    </source>
</reference>
<evidence type="ECO:0000313" key="2">
    <source>
        <dbReference type="EMBL" id="MEQ2163773.1"/>
    </source>
</evidence>
<proteinExistence type="predicted"/>
<comment type="caution">
    <text evidence="2">The sequence shown here is derived from an EMBL/GenBank/DDBJ whole genome shotgun (WGS) entry which is preliminary data.</text>
</comment>